<organism evidence="2 3">
    <name type="scientific">Brachionus calyciflorus</name>
    <dbReference type="NCBI Taxonomy" id="104777"/>
    <lineage>
        <taxon>Eukaryota</taxon>
        <taxon>Metazoa</taxon>
        <taxon>Spiralia</taxon>
        <taxon>Gnathifera</taxon>
        <taxon>Rotifera</taxon>
        <taxon>Eurotatoria</taxon>
        <taxon>Monogononta</taxon>
        <taxon>Pseudotrocha</taxon>
        <taxon>Ploima</taxon>
        <taxon>Brachionidae</taxon>
        <taxon>Brachionus</taxon>
    </lineage>
</organism>
<comment type="caution">
    <text evidence="2">The sequence shown here is derived from an EMBL/GenBank/DDBJ whole genome shotgun (WGS) entry which is preliminary data.</text>
</comment>
<sequence>LTQKADWHIGDVIPGLICIFDSLDESTELGEKKQLILNLKNEIKVRFKFELESKIYLLAAIFNVSKLNFWYGSEDYNELSNKAVNEFVETAFFLLDLKIETQTSRATTSQPVSQSVSSSNHRNRENRMMKKLAKSKGFEEREPSQVAVLNQKEDIKKERDL</sequence>
<keyword evidence="3" id="KW-1185">Reference proteome</keyword>
<evidence type="ECO:0000256" key="1">
    <source>
        <dbReference type="SAM" id="MobiDB-lite"/>
    </source>
</evidence>
<feature type="non-terminal residue" evidence="2">
    <location>
        <position position="1"/>
    </location>
</feature>
<feature type="region of interest" description="Disordered" evidence="1">
    <location>
        <begin position="106"/>
        <end position="161"/>
    </location>
</feature>
<name>A0A814HYW3_9BILA</name>
<reference evidence="2" key="1">
    <citation type="submission" date="2021-02" db="EMBL/GenBank/DDBJ databases">
        <authorList>
            <person name="Nowell W R."/>
        </authorList>
    </citation>
    <scope>NUCLEOTIDE SEQUENCE</scope>
    <source>
        <strain evidence="2">Ploen Becks lab</strain>
    </source>
</reference>
<dbReference type="EMBL" id="CAJNOC010004277">
    <property type="protein sequence ID" value="CAF1015831.1"/>
    <property type="molecule type" value="Genomic_DNA"/>
</dbReference>
<gene>
    <name evidence="2" type="ORF">OXX778_LOCUS17125</name>
</gene>
<proteinExistence type="predicted"/>
<feature type="compositionally biased region" description="Low complexity" evidence="1">
    <location>
        <begin position="109"/>
        <end position="119"/>
    </location>
</feature>
<accession>A0A814HYW3</accession>
<dbReference type="AlphaFoldDB" id="A0A814HYW3"/>
<feature type="compositionally biased region" description="Basic and acidic residues" evidence="1">
    <location>
        <begin position="151"/>
        <end position="161"/>
    </location>
</feature>
<evidence type="ECO:0000313" key="2">
    <source>
        <dbReference type="EMBL" id="CAF1015831.1"/>
    </source>
</evidence>
<evidence type="ECO:0000313" key="3">
    <source>
        <dbReference type="Proteomes" id="UP000663879"/>
    </source>
</evidence>
<protein>
    <submittedName>
        <fullName evidence="2">Uncharacterized protein</fullName>
    </submittedName>
</protein>
<dbReference type="OrthoDB" id="10189228at2759"/>
<dbReference type="Proteomes" id="UP000663879">
    <property type="component" value="Unassembled WGS sequence"/>
</dbReference>